<dbReference type="NCBIfam" id="TIGR01509">
    <property type="entry name" value="HAD-SF-IA-v3"/>
    <property type="match status" value="1"/>
</dbReference>
<dbReference type="GO" id="GO:0046872">
    <property type="term" value="F:metal ion binding"/>
    <property type="evidence" value="ECO:0007669"/>
    <property type="project" value="UniProtKB-KW"/>
</dbReference>
<keyword evidence="5" id="KW-0119">Carbohydrate metabolism</keyword>
<dbReference type="RefSeq" id="WP_065135085.1">
    <property type="nucleotide sequence ID" value="NZ_JACKSU010000043.1"/>
</dbReference>
<reference evidence="7 9" key="1">
    <citation type="submission" date="2016-01" db="EMBL/GenBank/DDBJ databases">
        <title>The new phylogeny of the genus Mycobacterium.</title>
        <authorList>
            <person name="Tarcisio F."/>
            <person name="Conor M."/>
            <person name="Antonella G."/>
            <person name="Elisabetta G."/>
            <person name="Giulia F.S."/>
            <person name="Sara T."/>
            <person name="Anna F."/>
            <person name="Clotilde B."/>
            <person name="Roberto B."/>
            <person name="Veronica D.S."/>
            <person name="Fabio R."/>
            <person name="Monica P."/>
            <person name="Olivier J."/>
            <person name="Enrico T."/>
            <person name="Nicola S."/>
        </authorList>
    </citation>
    <scope>NUCLEOTIDE SEQUENCE [LARGE SCALE GENOMIC DNA]</scope>
    <source>
        <strain evidence="7 9">DSM 44160</strain>
    </source>
</reference>
<keyword evidence="3" id="KW-0479">Metal-binding</keyword>
<accession>A0A1A6BE53</accession>
<protein>
    <recommendedName>
        <fullName evidence="10">HAD family hydrolase</fullName>
    </recommendedName>
</protein>
<gene>
    <name evidence="6" type="ORF">A9W98_24265</name>
    <name evidence="7" type="ORF">AWC08_11470</name>
</gene>
<dbReference type="InterPro" id="IPR041492">
    <property type="entry name" value="HAD_2"/>
</dbReference>
<dbReference type="InterPro" id="IPR051600">
    <property type="entry name" value="Beta-PGM-like"/>
</dbReference>
<dbReference type="Pfam" id="PF13419">
    <property type="entry name" value="HAD_2"/>
    <property type="match status" value="1"/>
</dbReference>
<dbReference type="GO" id="GO:0003824">
    <property type="term" value="F:catalytic activity"/>
    <property type="evidence" value="ECO:0007669"/>
    <property type="project" value="UniProtKB-ARBA"/>
</dbReference>
<organism evidence="6 8">
    <name type="scientific">Mycobacterium gordonae</name>
    <dbReference type="NCBI Taxonomy" id="1778"/>
    <lineage>
        <taxon>Bacteria</taxon>
        <taxon>Bacillati</taxon>
        <taxon>Actinomycetota</taxon>
        <taxon>Actinomycetes</taxon>
        <taxon>Mycobacteriales</taxon>
        <taxon>Mycobacteriaceae</taxon>
        <taxon>Mycobacterium</taxon>
    </lineage>
</organism>
<dbReference type="EMBL" id="LQOY01000003">
    <property type="protein sequence ID" value="ORV97839.1"/>
    <property type="molecule type" value="Genomic_DNA"/>
</dbReference>
<dbReference type="Gene3D" id="1.10.150.240">
    <property type="entry name" value="Putative phosphatase, domain 2"/>
    <property type="match status" value="1"/>
</dbReference>
<comment type="similarity">
    <text evidence="2">Belongs to the HAD-like hydrolase superfamily. CbbY/CbbZ/Gph/YieH family.</text>
</comment>
<dbReference type="InterPro" id="IPR036412">
    <property type="entry name" value="HAD-like_sf"/>
</dbReference>
<evidence type="ECO:0000313" key="6">
    <source>
        <dbReference type="EMBL" id="OBS00593.1"/>
    </source>
</evidence>
<dbReference type="InterPro" id="IPR006439">
    <property type="entry name" value="HAD-SF_hydro_IA"/>
</dbReference>
<evidence type="ECO:0000256" key="3">
    <source>
        <dbReference type="ARBA" id="ARBA00022723"/>
    </source>
</evidence>
<name>A0A1A6BE53_MYCGO</name>
<evidence type="ECO:0000256" key="4">
    <source>
        <dbReference type="ARBA" id="ARBA00022842"/>
    </source>
</evidence>
<dbReference type="Gene3D" id="3.40.50.1000">
    <property type="entry name" value="HAD superfamily/HAD-like"/>
    <property type="match status" value="1"/>
</dbReference>
<comment type="cofactor">
    <cofactor evidence="1">
        <name>Mg(2+)</name>
        <dbReference type="ChEBI" id="CHEBI:18420"/>
    </cofactor>
</comment>
<dbReference type="Proteomes" id="UP000093757">
    <property type="component" value="Unassembled WGS sequence"/>
</dbReference>
<keyword evidence="9" id="KW-1185">Reference proteome</keyword>
<evidence type="ECO:0008006" key="10">
    <source>
        <dbReference type="Google" id="ProtNLM"/>
    </source>
</evidence>
<dbReference type="InterPro" id="IPR023198">
    <property type="entry name" value="PGP-like_dom2"/>
</dbReference>
<dbReference type="EMBL" id="MAEM01000356">
    <property type="protein sequence ID" value="OBS00593.1"/>
    <property type="molecule type" value="Genomic_DNA"/>
</dbReference>
<dbReference type="PANTHER" id="PTHR46193:SF18">
    <property type="entry name" value="HEXITOL PHOSPHATASE B"/>
    <property type="match status" value="1"/>
</dbReference>
<evidence type="ECO:0000313" key="7">
    <source>
        <dbReference type="EMBL" id="ORV97839.1"/>
    </source>
</evidence>
<reference evidence="6 8" key="2">
    <citation type="submission" date="2016-06" db="EMBL/GenBank/DDBJ databases">
        <authorList>
            <person name="Kjaerup R.B."/>
            <person name="Dalgaard T.S."/>
            <person name="Juul-Madsen H.R."/>
        </authorList>
    </citation>
    <scope>NUCLEOTIDE SEQUENCE [LARGE SCALE GENOMIC DNA]</scope>
    <source>
        <strain evidence="6 8">1245752.6</strain>
    </source>
</reference>
<dbReference type="InterPro" id="IPR023214">
    <property type="entry name" value="HAD_sf"/>
</dbReference>
<dbReference type="AlphaFoldDB" id="A0A1A6BE53"/>
<evidence type="ECO:0000256" key="5">
    <source>
        <dbReference type="ARBA" id="ARBA00023277"/>
    </source>
</evidence>
<dbReference type="SFLD" id="SFLDG01129">
    <property type="entry name" value="C1.5:_HAD__Beta-PGM__Phosphata"/>
    <property type="match status" value="1"/>
</dbReference>
<keyword evidence="4" id="KW-0460">Magnesium</keyword>
<dbReference type="Proteomes" id="UP000193928">
    <property type="component" value="Unassembled WGS sequence"/>
</dbReference>
<evidence type="ECO:0000313" key="8">
    <source>
        <dbReference type="Proteomes" id="UP000093757"/>
    </source>
</evidence>
<comment type="caution">
    <text evidence="6">The sequence shown here is derived from an EMBL/GenBank/DDBJ whole genome shotgun (WGS) entry which is preliminary data.</text>
</comment>
<dbReference type="SFLD" id="SFLDS00003">
    <property type="entry name" value="Haloacid_Dehalogenase"/>
    <property type="match status" value="1"/>
</dbReference>
<sequence>MRWDSIIFDFDGVVAVNSQAVAFDVLADAIANFGVTLSRHDMFERYLGWRGEQILDHVERAYGIHIERSVLDPVRAKIHRRLLRDVRKDPTLTALLRLRVQRFICSVNKTHFIENLLGALEIAEYFPRTTIFGEQTDCRFKPHPDIYLACLREHGLDPLRTCAVEDSVAGVRAARAAGLHVYGLVNGLPAHLRSDYAVQLVRAGADRVIDDFQEVAQ</sequence>
<dbReference type="OrthoDB" id="9797743at2"/>
<dbReference type="PANTHER" id="PTHR46193">
    <property type="entry name" value="6-PHOSPHOGLUCONATE PHOSPHATASE"/>
    <property type="match status" value="1"/>
</dbReference>
<dbReference type="SUPFAM" id="SSF56784">
    <property type="entry name" value="HAD-like"/>
    <property type="match status" value="1"/>
</dbReference>
<evidence type="ECO:0000256" key="2">
    <source>
        <dbReference type="ARBA" id="ARBA00006171"/>
    </source>
</evidence>
<evidence type="ECO:0000313" key="9">
    <source>
        <dbReference type="Proteomes" id="UP000193928"/>
    </source>
</evidence>
<proteinExistence type="inferred from homology"/>
<evidence type="ECO:0000256" key="1">
    <source>
        <dbReference type="ARBA" id="ARBA00001946"/>
    </source>
</evidence>